<dbReference type="Pfam" id="PF18318">
    <property type="entry name" value="Gln-synt_C-ter"/>
    <property type="match status" value="1"/>
</dbReference>
<comment type="caution">
    <text evidence="5">The sequence shown here is derived from an EMBL/GenBank/DDBJ whole genome shotgun (WGS) entry which is preliminary data.</text>
</comment>
<dbReference type="PANTHER" id="PTHR42974">
    <property type="entry name" value="GLUTAMINE SYNTHETASE"/>
    <property type="match status" value="1"/>
</dbReference>
<evidence type="ECO:0000259" key="3">
    <source>
        <dbReference type="PROSITE" id="PS51986"/>
    </source>
</evidence>
<name>A0A414KC81_9FIRM</name>
<feature type="domain" description="GS catalytic" evidence="4">
    <location>
        <begin position="157"/>
        <end position="589"/>
    </location>
</feature>
<protein>
    <submittedName>
        <fullName evidence="5">Glutamine synthetase type III</fullName>
    </submittedName>
</protein>
<dbReference type="PANTHER" id="PTHR42974:SF1">
    <property type="entry name" value="TYPE-3 GLUTAMINE SYNTHETASE"/>
    <property type="match status" value="1"/>
</dbReference>
<dbReference type="InterPro" id="IPR027303">
    <property type="entry name" value="Gln_synth_gly_rich_site"/>
</dbReference>
<evidence type="ECO:0000256" key="1">
    <source>
        <dbReference type="PROSITE-ProRule" id="PRU01330"/>
    </source>
</evidence>
<dbReference type="SUPFAM" id="SSF55931">
    <property type="entry name" value="Glutamine synthetase/guanido kinase"/>
    <property type="match status" value="1"/>
</dbReference>
<dbReference type="PROSITE" id="PS51986">
    <property type="entry name" value="GS_BETA_GRASP"/>
    <property type="match status" value="1"/>
</dbReference>
<dbReference type="PROSITE" id="PS00181">
    <property type="entry name" value="GLNA_ATP"/>
    <property type="match status" value="1"/>
</dbReference>
<evidence type="ECO:0000259" key="4">
    <source>
        <dbReference type="PROSITE" id="PS51987"/>
    </source>
</evidence>
<dbReference type="InterPro" id="IPR014746">
    <property type="entry name" value="Gln_synth/guanido_kin_cat_dom"/>
</dbReference>
<dbReference type="InterPro" id="IPR008147">
    <property type="entry name" value="Gln_synt_N"/>
</dbReference>
<dbReference type="InterPro" id="IPR022147">
    <property type="entry name" value="GSIII_N"/>
</dbReference>
<dbReference type="InterPro" id="IPR008146">
    <property type="entry name" value="Gln_synth_cat_dom"/>
</dbReference>
<reference evidence="5 6" key="1">
    <citation type="submission" date="2018-08" db="EMBL/GenBank/DDBJ databases">
        <title>A genome reference for cultivated species of the human gut microbiota.</title>
        <authorList>
            <person name="Zou Y."/>
            <person name="Xue W."/>
            <person name="Luo G."/>
        </authorList>
    </citation>
    <scope>NUCLEOTIDE SEQUENCE [LARGE SCALE GENOMIC DNA]</scope>
    <source>
        <strain evidence="5 6">AM27-32LB</strain>
    </source>
</reference>
<dbReference type="Pfam" id="PF00120">
    <property type="entry name" value="Gln-synt_C"/>
    <property type="match status" value="1"/>
</dbReference>
<evidence type="ECO:0000313" key="6">
    <source>
        <dbReference type="Proteomes" id="UP000283928"/>
    </source>
</evidence>
<dbReference type="Pfam" id="PF12437">
    <property type="entry name" value="GSIII_N"/>
    <property type="match status" value="1"/>
</dbReference>
<evidence type="ECO:0000313" key="5">
    <source>
        <dbReference type="EMBL" id="RHE73004.1"/>
    </source>
</evidence>
<dbReference type="PROSITE" id="PS51987">
    <property type="entry name" value="GS_CATALYTIC"/>
    <property type="match status" value="1"/>
</dbReference>
<dbReference type="AlphaFoldDB" id="A0A414KC81"/>
<dbReference type="Gene3D" id="3.30.590.10">
    <property type="entry name" value="Glutamine synthetase/guanido kinase, catalytic domain"/>
    <property type="match status" value="1"/>
</dbReference>
<dbReference type="SMART" id="SM01230">
    <property type="entry name" value="Gln-synt_C"/>
    <property type="match status" value="1"/>
</dbReference>
<dbReference type="GO" id="GO:0004356">
    <property type="term" value="F:glutamine synthetase activity"/>
    <property type="evidence" value="ECO:0007669"/>
    <property type="project" value="InterPro"/>
</dbReference>
<organism evidence="5 6">
    <name type="scientific">Blautia obeum</name>
    <dbReference type="NCBI Taxonomy" id="40520"/>
    <lineage>
        <taxon>Bacteria</taxon>
        <taxon>Bacillati</taxon>
        <taxon>Bacillota</taxon>
        <taxon>Clostridia</taxon>
        <taxon>Lachnospirales</taxon>
        <taxon>Lachnospiraceae</taxon>
        <taxon>Blautia</taxon>
    </lineage>
</organism>
<proteinExistence type="inferred from homology"/>
<dbReference type="InterPro" id="IPR040577">
    <property type="entry name" value="Gln-synt_C"/>
</dbReference>
<dbReference type="Proteomes" id="UP000283928">
    <property type="component" value="Unassembled WGS sequence"/>
</dbReference>
<dbReference type="EMBL" id="QSKO01000017">
    <property type="protein sequence ID" value="RHE73004.1"/>
    <property type="molecule type" value="Genomic_DNA"/>
</dbReference>
<sequence length="703" mass="78446">MAQSIPELYGSLVFNDKIMREKLPKDMYKALKKTIENGTHLELDVANSVAVAMKEWALEHGATHYTHWFQPMTNFTAEKHDSFISPTVDGQVIMDFSGKELVKGEPDASSFPSGGLRATFEARGYTAWDPTSPAFIKDRTLYIPTAFCSYSGEALDKKTPLLRSMDTLNKEAVKILRLLGNTEVKHINTTVGPEQEYFLVDKDLYNKRKDLIFCGRTLIGAPAPKGQEMEDHYFGTLKPRVSAYMHDLDEELWKLGIPAKTKHNEVAPAQHELAPVFDTTNVAVDHNQLTMEIMKKVAAKHNMVCLLHEKPFEGINGSGKHNNWSMSTDTGVNLLDPGKTPAENTQFLVFLVAVIKAVDDYADLLRISVASAGNDHRLGANEAPPAVVSIFLGDELTEVLKAIENDEFFAGHSAVQMDIGAKVLPHFVKDNTDRNRTSPFAFTGNKFEFRMLGSSSSVANPNIILNTAVAESLRQFYEKLKDVPADEMESAVHELLKQTIIDHKRVIFNGNGYTDEWLEEAKKRGLYNLVSTPDALPHFIDEKNEKLLTSHHIFTDAELHSRYEIKMENYVKTLHIEANTLVEIIQKDLLPSITTYMEKLAQTASLKKSVVPGISVSAEASLLSRLTELAETMTKDLETLKADTAMAEYEVDKDLLKSAKLYQSVVLTDMEKVRVSADAAEALIPDSILPYPTYGKLLFSISD</sequence>
<gene>
    <name evidence="5" type="ORF">DW723_11930</name>
</gene>
<comment type="similarity">
    <text evidence="1 2">Belongs to the glutamine synthetase family.</text>
</comment>
<evidence type="ECO:0000256" key="2">
    <source>
        <dbReference type="RuleBase" id="RU000384"/>
    </source>
</evidence>
<dbReference type="GO" id="GO:0006542">
    <property type="term" value="P:glutamine biosynthetic process"/>
    <property type="evidence" value="ECO:0007669"/>
    <property type="project" value="InterPro"/>
</dbReference>
<accession>A0A414KC81</accession>
<dbReference type="Gene3D" id="1.20.120.1560">
    <property type="match status" value="1"/>
</dbReference>
<dbReference type="InterPro" id="IPR052725">
    <property type="entry name" value="GS_Type-3"/>
</dbReference>
<feature type="domain" description="GS beta-grasp" evidence="3">
    <location>
        <begin position="63"/>
        <end position="152"/>
    </location>
</feature>
<dbReference type="RefSeq" id="WP_151190302.1">
    <property type="nucleotide sequence ID" value="NZ_JAQDGF010000003.1"/>
</dbReference>